<reference evidence="3 4" key="1">
    <citation type="submission" date="2020-06" db="EMBL/GenBank/DDBJ databases">
        <authorList>
            <person name="Li R."/>
            <person name="Bekaert M."/>
        </authorList>
    </citation>
    <scope>NUCLEOTIDE SEQUENCE [LARGE SCALE GENOMIC DNA]</scope>
    <source>
        <strain evidence="4">wild</strain>
    </source>
</reference>
<protein>
    <submittedName>
        <fullName evidence="3">Uncharacterized protein</fullName>
    </submittedName>
</protein>
<dbReference type="AlphaFoldDB" id="A0A6J8CW96"/>
<keyword evidence="4" id="KW-1185">Reference proteome</keyword>
<dbReference type="EMBL" id="CACVKT020006057">
    <property type="protein sequence ID" value="CAC5399719.1"/>
    <property type="molecule type" value="Genomic_DNA"/>
</dbReference>
<gene>
    <name evidence="3" type="ORF">MCOR_33959</name>
</gene>
<sequence>MAEETQDGKKRDEWKPPDDMVPDNQSTSSWKSAWKQVIIKVMLENGKEIGNTDATGTLMPVKMQFLMTNHRNRLEPVIKGVSSLQISKIIFAEEFLEVIVKSEPPLAVISEIVNCLTNEFDEVILKTVPKLPFTLQMAEEVLQEQLAVKNIDLLEDNTTMFIVGFYDSKSLMNKLIEQITSSSVKKAVSLEEKIIWKTMALKRFGLLEQLSQKFHDVKIGLQEEKNCVYFQGRDIKVQEAINAMNKCLSSLLMKKIPFDPLVIELLTCSEASRLFCEMLEKENTTGLEMDTITEEVSKLKSEKAELETHIQHLEMKLKLVGKEGVATNNTADKNQEQIQHIDTSKQEARYMYTNK</sequence>
<feature type="compositionally biased region" description="Basic and acidic residues" evidence="2">
    <location>
        <begin position="1"/>
        <end position="18"/>
    </location>
</feature>
<organism evidence="3 4">
    <name type="scientific">Mytilus coruscus</name>
    <name type="common">Sea mussel</name>
    <dbReference type="NCBI Taxonomy" id="42192"/>
    <lineage>
        <taxon>Eukaryota</taxon>
        <taxon>Metazoa</taxon>
        <taxon>Spiralia</taxon>
        <taxon>Lophotrochozoa</taxon>
        <taxon>Mollusca</taxon>
        <taxon>Bivalvia</taxon>
        <taxon>Autobranchia</taxon>
        <taxon>Pteriomorphia</taxon>
        <taxon>Mytilida</taxon>
        <taxon>Mytiloidea</taxon>
        <taxon>Mytilidae</taxon>
        <taxon>Mytilinae</taxon>
        <taxon>Mytilus</taxon>
    </lineage>
</organism>
<name>A0A6J8CW96_MYTCO</name>
<feature type="coiled-coil region" evidence="1">
    <location>
        <begin position="289"/>
        <end position="323"/>
    </location>
</feature>
<evidence type="ECO:0000313" key="3">
    <source>
        <dbReference type="EMBL" id="CAC5399719.1"/>
    </source>
</evidence>
<evidence type="ECO:0000256" key="2">
    <source>
        <dbReference type="SAM" id="MobiDB-lite"/>
    </source>
</evidence>
<dbReference type="OrthoDB" id="10418229at2759"/>
<proteinExistence type="predicted"/>
<dbReference type="Proteomes" id="UP000507470">
    <property type="component" value="Unassembled WGS sequence"/>
</dbReference>
<accession>A0A6J8CW96</accession>
<feature type="region of interest" description="Disordered" evidence="2">
    <location>
        <begin position="1"/>
        <end position="28"/>
    </location>
</feature>
<keyword evidence="1" id="KW-0175">Coiled coil</keyword>
<evidence type="ECO:0000256" key="1">
    <source>
        <dbReference type="SAM" id="Coils"/>
    </source>
</evidence>
<evidence type="ECO:0000313" key="4">
    <source>
        <dbReference type="Proteomes" id="UP000507470"/>
    </source>
</evidence>